<dbReference type="SUPFAM" id="SSF88723">
    <property type="entry name" value="PIN domain-like"/>
    <property type="match status" value="1"/>
</dbReference>
<accession>A0A8T3VNW5</accession>
<dbReference type="CDD" id="cd09854">
    <property type="entry name" value="PIN_VapC-like"/>
    <property type="match status" value="1"/>
</dbReference>
<evidence type="ECO:0000313" key="2">
    <source>
        <dbReference type="EMBL" id="MBE6512377.1"/>
    </source>
</evidence>
<dbReference type="Gene3D" id="3.40.50.1010">
    <property type="entry name" value="5'-nuclease"/>
    <property type="match status" value="1"/>
</dbReference>
<evidence type="ECO:0000313" key="3">
    <source>
        <dbReference type="Proteomes" id="UP000732619"/>
    </source>
</evidence>
<reference evidence="2" key="1">
    <citation type="submission" date="2019-04" db="EMBL/GenBank/DDBJ databases">
        <title>Evolution of Biomass-Degrading Anaerobic Consortia Revealed by Metagenomics.</title>
        <authorList>
            <person name="Peng X."/>
        </authorList>
    </citation>
    <scope>NUCLEOTIDE SEQUENCE</scope>
    <source>
        <strain evidence="2">SIG14</strain>
    </source>
</reference>
<feature type="domain" description="PIN" evidence="1">
    <location>
        <begin position="4"/>
        <end position="128"/>
    </location>
</feature>
<name>A0A8T3VNW5_METOL</name>
<evidence type="ECO:0000259" key="1">
    <source>
        <dbReference type="Pfam" id="PF01850"/>
    </source>
</evidence>
<protein>
    <submittedName>
        <fullName evidence="2">PIN domain-containing protein</fullName>
    </submittedName>
</protein>
<dbReference type="EMBL" id="SUTG01000015">
    <property type="protein sequence ID" value="MBE6512377.1"/>
    <property type="molecule type" value="Genomic_DNA"/>
</dbReference>
<sequence>MSRILVDSSFLIALFRRDDLNHALAIENKDLLNNPCFITNLVISEVLTVLAMKTKDMDLVNLAFNFMNDNFTIIKEFQTHNFNYNVFSLFSQFNDENYNLSFVDSSLVYLSDIHGFKLLTLDNGFKGISNVDLVL</sequence>
<dbReference type="AlphaFoldDB" id="A0A8T3VNW5"/>
<organism evidence="2 3">
    <name type="scientific">Methanobrevibacter olleyae</name>
    <dbReference type="NCBI Taxonomy" id="294671"/>
    <lineage>
        <taxon>Archaea</taxon>
        <taxon>Methanobacteriati</taxon>
        <taxon>Methanobacteriota</taxon>
        <taxon>Methanomada group</taxon>
        <taxon>Methanobacteria</taxon>
        <taxon>Methanobacteriales</taxon>
        <taxon>Methanobacteriaceae</taxon>
        <taxon>Methanobrevibacter</taxon>
    </lineage>
</organism>
<dbReference type="Proteomes" id="UP000732619">
    <property type="component" value="Unassembled WGS sequence"/>
</dbReference>
<dbReference type="InterPro" id="IPR029060">
    <property type="entry name" value="PIN-like_dom_sf"/>
</dbReference>
<dbReference type="Pfam" id="PF01850">
    <property type="entry name" value="PIN"/>
    <property type="match status" value="1"/>
</dbReference>
<comment type="caution">
    <text evidence="2">The sequence shown here is derived from an EMBL/GenBank/DDBJ whole genome shotgun (WGS) entry which is preliminary data.</text>
</comment>
<gene>
    <name evidence="2" type="ORF">E7Z75_04415</name>
</gene>
<proteinExistence type="predicted"/>
<dbReference type="InterPro" id="IPR002716">
    <property type="entry name" value="PIN_dom"/>
</dbReference>